<dbReference type="InterPro" id="IPR009241">
    <property type="entry name" value="HigB-like"/>
</dbReference>
<dbReference type="AlphaFoldDB" id="A0A1H1HHL5"/>
<dbReference type="OrthoDB" id="9797093at2"/>
<dbReference type="Pfam" id="PF05973">
    <property type="entry name" value="Gp49"/>
    <property type="match status" value="1"/>
</dbReference>
<gene>
    <name evidence="1" type="ORF">SAMN04490195_4177</name>
</gene>
<evidence type="ECO:0000313" key="2">
    <source>
        <dbReference type="Proteomes" id="UP000199570"/>
    </source>
</evidence>
<evidence type="ECO:0000313" key="1">
    <source>
        <dbReference type="EMBL" id="SDR24995.1"/>
    </source>
</evidence>
<dbReference type="Proteomes" id="UP000199570">
    <property type="component" value="Unassembled WGS sequence"/>
</dbReference>
<protein>
    <submittedName>
        <fullName evidence="1">Phage-related protein</fullName>
    </submittedName>
</protein>
<keyword evidence="2" id="KW-1185">Reference proteome</keyword>
<reference evidence="2" key="1">
    <citation type="submission" date="2016-10" db="EMBL/GenBank/DDBJ databases">
        <authorList>
            <person name="Varghese N."/>
            <person name="Submissions S."/>
        </authorList>
    </citation>
    <scope>NUCLEOTIDE SEQUENCE [LARGE SCALE GENOMIC DNA]</scope>
    <source>
        <strain evidence="2">BS3775</strain>
    </source>
</reference>
<proteinExistence type="predicted"/>
<dbReference type="EMBL" id="FNKJ01000003">
    <property type="protein sequence ID" value="SDR24995.1"/>
    <property type="molecule type" value="Genomic_DNA"/>
</dbReference>
<dbReference type="RefSeq" id="WP_090324632.1">
    <property type="nucleotide sequence ID" value="NZ_FNKJ01000003.1"/>
</dbReference>
<sequence>MSARKPLLWVGSSKKDLKQFPADVQDVFGHALDLAQSGKKHPDAKPLKGFGGAGILELIEDFNTNTYRAAYTVRFGSAIYVLHCFQKKSTSGIRTAQCDIDLIRMRLQAAQDHAKGSGND</sequence>
<organism evidence="1 2">
    <name type="scientific">Pseudomonas moorei</name>
    <dbReference type="NCBI Taxonomy" id="395599"/>
    <lineage>
        <taxon>Bacteria</taxon>
        <taxon>Pseudomonadati</taxon>
        <taxon>Pseudomonadota</taxon>
        <taxon>Gammaproteobacteria</taxon>
        <taxon>Pseudomonadales</taxon>
        <taxon>Pseudomonadaceae</taxon>
        <taxon>Pseudomonas</taxon>
    </lineage>
</organism>
<accession>A0A1H1HHL5</accession>
<name>A0A1H1HHL5_9PSED</name>